<feature type="transmembrane region" description="Helical" evidence="7">
    <location>
        <begin position="143"/>
        <end position="160"/>
    </location>
</feature>
<evidence type="ECO:0000313" key="9">
    <source>
        <dbReference type="EMBL" id="ASR49473.1"/>
    </source>
</evidence>
<sequence length="281" mass="30730">MNRSKWRNIGIELLTSKMGVVALIILIVFSLGAIFAFLSPQDPNKLNVLERLQPPGAAHWFGTDDYGRDYFTRALYGGRVSLLVGFASMVIATSIGAAVGVVSGYFGGWIDNLLMRMLELLMSIPSFLVILLLSVFLKPGVGNIIVIIALLMWMNIARVVRAETMTLREREYVLYAKASGQSTFGIILKHIVPNLIPVIIVGATNNIASAIMMESSLSFLGFGVQLPNATWGSMLNNAQGYIAQAPYMALFPGLFILLTVLSFNVLGDVLRVGFEPKLVKR</sequence>
<keyword evidence="5 7" id="KW-1133">Transmembrane helix</keyword>
<dbReference type="PANTHER" id="PTHR43386">
    <property type="entry name" value="OLIGOPEPTIDE TRANSPORT SYSTEM PERMEASE PROTEIN APPC"/>
    <property type="match status" value="1"/>
</dbReference>
<evidence type="ECO:0000256" key="2">
    <source>
        <dbReference type="ARBA" id="ARBA00022448"/>
    </source>
</evidence>
<evidence type="ECO:0000256" key="5">
    <source>
        <dbReference type="ARBA" id="ARBA00022989"/>
    </source>
</evidence>
<evidence type="ECO:0000256" key="7">
    <source>
        <dbReference type="RuleBase" id="RU363032"/>
    </source>
</evidence>
<feature type="transmembrane region" description="Helical" evidence="7">
    <location>
        <begin position="80"/>
        <end position="106"/>
    </location>
</feature>
<dbReference type="KEGG" id="pkb:B4V02_23700"/>
<keyword evidence="10" id="KW-1185">Reference proteome</keyword>
<dbReference type="GO" id="GO:0005886">
    <property type="term" value="C:plasma membrane"/>
    <property type="evidence" value="ECO:0007669"/>
    <property type="project" value="UniProtKB-SubCell"/>
</dbReference>
<dbReference type="PROSITE" id="PS50928">
    <property type="entry name" value="ABC_TM1"/>
    <property type="match status" value="1"/>
</dbReference>
<comment type="similarity">
    <text evidence="7">Belongs to the binding-protein-dependent transport system permease family.</text>
</comment>
<dbReference type="OrthoDB" id="9797472at2"/>
<dbReference type="InterPro" id="IPR025966">
    <property type="entry name" value="OppC_N"/>
</dbReference>
<dbReference type="EMBL" id="CP020028">
    <property type="protein sequence ID" value="ASR49473.1"/>
    <property type="molecule type" value="Genomic_DNA"/>
</dbReference>
<dbReference type="RefSeq" id="WP_094156657.1">
    <property type="nucleotide sequence ID" value="NZ_CP020028.1"/>
</dbReference>
<dbReference type="AlphaFoldDB" id="A0A222WUN9"/>
<evidence type="ECO:0000256" key="3">
    <source>
        <dbReference type="ARBA" id="ARBA00022475"/>
    </source>
</evidence>
<dbReference type="Pfam" id="PF12911">
    <property type="entry name" value="OppC_N"/>
    <property type="match status" value="1"/>
</dbReference>
<evidence type="ECO:0000313" key="10">
    <source>
        <dbReference type="Proteomes" id="UP000214666"/>
    </source>
</evidence>
<name>A0A222WUN9_9BACL</name>
<keyword evidence="2 7" id="KW-0813">Transport</keyword>
<dbReference type="Pfam" id="PF00528">
    <property type="entry name" value="BPD_transp_1"/>
    <property type="match status" value="1"/>
</dbReference>
<dbReference type="GO" id="GO:0055085">
    <property type="term" value="P:transmembrane transport"/>
    <property type="evidence" value="ECO:0007669"/>
    <property type="project" value="InterPro"/>
</dbReference>
<gene>
    <name evidence="9" type="ORF">B4V02_23700</name>
</gene>
<protein>
    <submittedName>
        <fullName evidence="9">Peptide ABC transporter permease</fullName>
    </submittedName>
</protein>
<dbReference type="PANTHER" id="PTHR43386:SF1">
    <property type="entry name" value="D,D-DIPEPTIDE TRANSPORT SYSTEM PERMEASE PROTEIN DDPC-RELATED"/>
    <property type="match status" value="1"/>
</dbReference>
<evidence type="ECO:0000259" key="8">
    <source>
        <dbReference type="PROSITE" id="PS50928"/>
    </source>
</evidence>
<accession>A0A222WUN9</accession>
<keyword evidence="3" id="KW-1003">Cell membrane</keyword>
<dbReference type="InterPro" id="IPR000515">
    <property type="entry name" value="MetI-like"/>
</dbReference>
<feature type="domain" description="ABC transmembrane type-1" evidence="8">
    <location>
        <begin position="78"/>
        <end position="267"/>
    </location>
</feature>
<dbReference type="SUPFAM" id="SSF161098">
    <property type="entry name" value="MetI-like"/>
    <property type="match status" value="1"/>
</dbReference>
<evidence type="ECO:0000256" key="6">
    <source>
        <dbReference type="ARBA" id="ARBA00023136"/>
    </source>
</evidence>
<dbReference type="CDD" id="cd06261">
    <property type="entry name" value="TM_PBP2"/>
    <property type="match status" value="1"/>
</dbReference>
<dbReference type="Proteomes" id="UP000214666">
    <property type="component" value="Chromosome"/>
</dbReference>
<feature type="transmembrane region" description="Helical" evidence="7">
    <location>
        <begin position="118"/>
        <end position="137"/>
    </location>
</feature>
<organism evidence="9 10">
    <name type="scientific">Paenibacillus kribbensis</name>
    <dbReference type="NCBI Taxonomy" id="172713"/>
    <lineage>
        <taxon>Bacteria</taxon>
        <taxon>Bacillati</taxon>
        <taxon>Bacillota</taxon>
        <taxon>Bacilli</taxon>
        <taxon>Bacillales</taxon>
        <taxon>Paenibacillaceae</taxon>
        <taxon>Paenibacillus</taxon>
    </lineage>
</organism>
<keyword evidence="6 7" id="KW-0472">Membrane</keyword>
<feature type="transmembrane region" description="Helical" evidence="7">
    <location>
        <begin position="245"/>
        <end position="266"/>
    </location>
</feature>
<feature type="transmembrane region" description="Helical" evidence="7">
    <location>
        <begin position="20"/>
        <end position="38"/>
    </location>
</feature>
<dbReference type="Gene3D" id="1.10.3720.10">
    <property type="entry name" value="MetI-like"/>
    <property type="match status" value="1"/>
</dbReference>
<dbReference type="InterPro" id="IPR035906">
    <property type="entry name" value="MetI-like_sf"/>
</dbReference>
<evidence type="ECO:0000256" key="4">
    <source>
        <dbReference type="ARBA" id="ARBA00022692"/>
    </source>
</evidence>
<keyword evidence="4 7" id="KW-0812">Transmembrane</keyword>
<comment type="subcellular location">
    <subcellularLocation>
        <location evidence="1 7">Cell membrane</location>
        <topology evidence="1 7">Multi-pass membrane protein</topology>
    </subcellularLocation>
</comment>
<dbReference type="InterPro" id="IPR050366">
    <property type="entry name" value="BP-dependent_transpt_permease"/>
</dbReference>
<reference evidence="9 10" key="1">
    <citation type="submission" date="2017-03" db="EMBL/GenBank/DDBJ databases">
        <title>Complete genome sequence of Paenibacillus Kribbensis producing bioflocculants.</title>
        <authorList>
            <person name="Lee H.-G."/>
            <person name="Oh H.-M."/>
        </authorList>
    </citation>
    <scope>NUCLEOTIDE SEQUENCE [LARGE SCALE GENOMIC DNA]</scope>
    <source>
        <strain evidence="9 10">AM49</strain>
    </source>
</reference>
<proteinExistence type="inferred from homology"/>
<evidence type="ECO:0000256" key="1">
    <source>
        <dbReference type="ARBA" id="ARBA00004651"/>
    </source>
</evidence>
<feature type="transmembrane region" description="Helical" evidence="7">
    <location>
        <begin position="198"/>
        <end position="224"/>
    </location>
</feature>
<dbReference type="STRING" id="172713.GCA_001705305_05308"/>